<name>A0A2Z6SNT7_9GLOM</name>
<dbReference type="EMBL" id="BLAL01000297">
    <property type="protein sequence ID" value="GET01211.1"/>
    <property type="molecule type" value="Genomic_DNA"/>
</dbReference>
<dbReference type="Proteomes" id="UP000247702">
    <property type="component" value="Unassembled WGS sequence"/>
</dbReference>
<sequence>MDRFSVSSHANDSNNSNNSTFFSELIGLRFSNSLRNISSTDRQYTYRHTNGSTLSRIDYIWVSDIQDVICRKYESVDITDITYSDHNLVLTELYLGDFLSINHRRTHINLYTQLEDQYYSQMIIKKDKITNETWINFQHYNISPDSKARKHTAKLRVLIHKVSNLNHHELAQFIDNHTSLIIPTQDILSQSWTQVLHSIVKVRTYIDHKIRRSHNLKIISERVERLFEITQSNQSEWLSKIQNKTSRRIIINRIKVELANGSCYMELHPANIKTLTKEKLEHIVRARNTTWDSLDQKWQNIYKPANTWNRQMEVLNSPVQLDEWMSTLKEMNTSSTSGPSGISYSIIKHLPDIAHNTIINFINLSVQIGIVPSQWRLSTICPIPKPEGFNCDLNNIRPIAWIT</sequence>
<proteinExistence type="predicted"/>
<dbReference type="AlphaFoldDB" id="A0A2Z6SNT7"/>
<dbReference type="InterPro" id="IPR036691">
    <property type="entry name" value="Endo/exonu/phosph_ase_sf"/>
</dbReference>
<comment type="caution">
    <text evidence="1">The sequence shown here is derived from an EMBL/GenBank/DDBJ whole genome shotgun (WGS) entry which is preliminary data.</text>
</comment>
<dbReference type="OrthoDB" id="2428943at2759"/>
<dbReference type="EMBL" id="BEXD01004282">
    <property type="protein sequence ID" value="GBC09247.1"/>
    <property type="molecule type" value="Genomic_DNA"/>
</dbReference>
<gene>
    <name evidence="2" type="ORF">RCL2_002763100</name>
    <name evidence="1" type="ORF">RclHR1_08700015</name>
</gene>
<evidence type="ECO:0000313" key="1">
    <source>
        <dbReference type="EMBL" id="GBC09247.1"/>
    </source>
</evidence>
<reference evidence="1 3" key="1">
    <citation type="submission" date="2017-11" db="EMBL/GenBank/DDBJ databases">
        <title>The genome of Rhizophagus clarus HR1 reveals common genetic basis of auxotrophy among arbuscular mycorrhizal fungi.</title>
        <authorList>
            <person name="Kobayashi Y."/>
        </authorList>
    </citation>
    <scope>NUCLEOTIDE SEQUENCE [LARGE SCALE GENOMIC DNA]</scope>
    <source>
        <strain evidence="1 3">HR1</strain>
    </source>
</reference>
<keyword evidence="3" id="KW-1185">Reference proteome</keyword>
<organism evidence="1 3">
    <name type="scientific">Rhizophagus clarus</name>
    <dbReference type="NCBI Taxonomy" id="94130"/>
    <lineage>
        <taxon>Eukaryota</taxon>
        <taxon>Fungi</taxon>
        <taxon>Fungi incertae sedis</taxon>
        <taxon>Mucoromycota</taxon>
        <taxon>Glomeromycotina</taxon>
        <taxon>Glomeromycetes</taxon>
        <taxon>Glomerales</taxon>
        <taxon>Glomeraceae</taxon>
        <taxon>Rhizophagus</taxon>
    </lineage>
</organism>
<protein>
    <submittedName>
        <fullName evidence="2">L1Tco protein</fullName>
    </submittedName>
</protein>
<accession>A0A2Z6SNT7</accession>
<dbReference type="SUPFAM" id="SSF56219">
    <property type="entry name" value="DNase I-like"/>
    <property type="match status" value="1"/>
</dbReference>
<dbReference type="Proteomes" id="UP000615446">
    <property type="component" value="Unassembled WGS sequence"/>
</dbReference>
<evidence type="ECO:0000313" key="2">
    <source>
        <dbReference type="EMBL" id="GET01211.1"/>
    </source>
</evidence>
<evidence type="ECO:0000313" key="3">
    <source>
        <dbReference type="Proteomes" id="UP000247702"/>
    </source>
</evidence>
<dbReference type="Gene3D" id="3.60.10.10">
    <property type="entry name" value="Endonuclease/exonuclease/phosphatase"/>
    <property type="match status" value="1"/>
</dbReference>
<reference evidence="2" key="2">
    <citation type="submission" date="2019-10" db="EMBL/GenBank/DDBJ databases">
        <title>Conservation and host-specific expression of non-tandemly repeated heterogenous ribosome RNA gene in arbuscular mycorrhizal fungi.</title>
        <authorList>
            <person name="Maeda T."/>
            <person name="Kobayashi Y."/>
            <person name="Nakagawa T."/>
            <person name="Ezawa T."/>
            <person name="Yamaguchi K."/>
            <person name="Bino T."/>
            <person name="Nishimoto Y."/>
            <person name="Shigenobu S."/>
            <person name="Kawaguchi M."/>
        </authorList>
    </citation>
    <scope>NUCLEOTIDE SEQUENCE</scope>
    <source>
        <strain evidence="2">HR1</strain>
    </source>
</reference>